<evidence type="ECO:0000313" key="15">
    <source>
        <dbReference type="EMBL" id="PCH38112.1"/>
    </source>
</evidence>
<dbReference type="GO" id="GO:0034702">
    <property type="term" value="C:monoatomic ion channel complex"/>
    <property type="evidence" value="ECO:0007669"/>
    <property type="project" value="UniProtKB-KW"/>
</dbReference>
<evidence type="ECO:0000256" key="13">
    <source>
        <dbReference type="SAM" id="Coils"/>
    </source>
</evidence>
<keyword evidence="3" id="KW-0813">Transport</keyword>
<evidence type="ECO:0000256" key="3">
    <source>
        <dbReference type="ARBA" id="ARBA00022448"/>
    </source>
</evidence>
<keyword evidence="5" id="KW-0812">Transmembrane</keyword>
<keyword evidence="8 13" id="KW-0175">Coiled coil</keyword>
<proteinExistence type="predicted"/>
<evidence type="ECO:0000256" key="11">
    <source>
        <dbReference type="ARBA" id="ARBA00023303"/>
    </source>
</evidence>
<keyword evidence="16" id="KW-1185">Reference proteome</keyword>
<dbReference type="Gene3D" id="1.20.120.350">
    <property type="entry name" value="Voltage-gated potassium channels. Chain C"/>
    <property type="match status" value="1"/>
</dbReference>
<evidence type="ECO:0000256" key="9">
    <source>
        <dbReference type="ARBA" id="ARBA00023065"/>
    </source>
</evidence>
<dbReference type="STRING" id="742152.A0A2H3J772"/>
<dbReference type="InterPro" id="IPR031846">
    <property type="entry name" value="Hvcn1"/>
</dbReference>
<sequence length="233" mass="26440">MSEREPLLPSHNAYEADQAEALSSKYITRQEQTAEFLESRRLHKTVIALARIPLTLLLSMRPTCCVLLDSACVLADLSYTFLDETCAPNEEDQPLWLTVLAYVSLAINSLFLIEIPIATWAFGWRYYKPGSHITHSSLHFFDAVVIITTFVLEVVLRGRERELASLLIVLRLWRLVKLVQGIAVSAGELEEGDAQQLAETRQELEGVIVALADAREENQRLRERLRVLEHSEI</sequence>
<feature type="coiled-coil region" evidence="13">
    <location>
        <begin position="197"/>
        <end position="231"/>
    </location>
</feature>
<keyword evidence="7" id="KW-1133">Transmembrane helix</keyword>
<dbReference type="InterPro" id="IPR005821">
    <property type="entry name" value="Ion_trans_dom"/>
</dbReference>
<evidence type="ECO:0000256" key="12">
    <source>
        <dbReference type="ARBA" id="ARBA00031989"/>
    </source>
</evidence>
<evidence type="ECO:0000256" key="8">
    <source>
        <dbReference type="ARBA" id="ARBA00023054"/>
    </source>
</evidence>
<dbReference type="EMBL" id="KB467942">
    <property type="protein sequence ID" value="PCH38112.1"/>
    <property type="molecule type" value="Genomic_DNA"/>
</dbReference>
<dbReference type="GO" id="GO:0030171">
    <property type="term" value="F:voltage-gated proton channel activity"/>
    <property type="evidence" value="ECO:0007669"/>
    <property type="project" value="InterPro"/>
</dbReference>
<evidence type="ECO:0000256" key="1">
    <source>
        <dbReference type="ARBA" id="ARBA00004651"/>
    </source>
</evidence>
<reference evidence="15 16" key="1">
    <citation type="journal article" date="2012" name="Science">
        <title>The Paleozoic origin of enzymatic lignin decomposition reconstructed from 31 fungal genomes.</title>
        <authorList>
            <person name="Floudas D."/>
            <person name="Binder M."/>
            <person name="Riley R."/>
            <person name="Barry K."/>
            <person name="Blanchette R.A."/>
            <person name="Henrissat B."/>
            <person name="Martinez A.T."/>
            <person name="Otillar R."/>
            <person name="Spatafora J.W."/>
            <person name="Yadav J.S."/>
            <person name="Aerts A."/>
            <person name="Benoit I."/>
            <person name="Boyd A."/>
            <person name="Carlson A."/>
            <person name="Copeland A."/>
            <person name="Coutinho P.M."/>
            <person name="de Vries R.P."/>
            <person name="Ferreira P."/>
            <person name="Findley K."/>
            <person name="Foster B."/>
            <person name="Gaskell J."/>
            <person name="Glotzer D."/>
            <person name="Gorecki P."/>
            <person name="Heitman J."/>
            <person name="Hesse C."/>
            <person name="Hori C."/>
            <person name="Igarashi K."/>
            <person name="Jurgens J.A."/>
            <person name="Kallen N."/>
            <person name="Kersten P."/>
            <person name="Kohler A."/>
            <person name="Kuees U."/>
            <person name="Kumar T.K.A."/>
            <person name="Kuo A."/>
            <person name="LaButti K."/>
            <person name="Larrondo L.F."/>
            <person name="Lindquist E."/>
            <person name="Ling A."/>
            <person name="Lombard V."/>
            <person name="Lucas S."/>
            <person name="Lundell T."/>
            <person name="Martin R."/>
            <person name="McLaughlin D.J."/>
            <person name="Morgenstern I."/>
            <person name="Morin E."/>
            <person name="Murat C."/>
            <person name="Nagy L.G."/>
            <person name="Nolan M."/>
            <person name="Ohm R.A."/>
            <person name="Patyshakuliyeva A."/>
            <person name="Rokas A."/>
            <person name="Ruiz-Duenas F.J."/>
            <person name="Sabat G."/>
            <person name="Salamov A."/>
            <person name="Samejima M."/>
            <person name="Schmutz J."/>
            <person name="Slot J.C."/>
            <person name="St John F."/>
            <person name="Stenlid J."/>
            <person name="Sun H."/>
            <person name="Sun S."/>
            <person name="Syed K."/>
            <person name="Tsang A."/>
            <person name="Wiebenga A."/>
            <person name="Young D."/>
            <person name="Pisabarro A."/>
            <person name="Eastwood D.C."/>
            <person name="Martin F."/>
            <person name="Cullen D."/>
            <person name="Grigoriev I.V."/>
            <person name="Hibbett D.S."/>
        </authorList>
    </citation>
    <scope>NUCLEOTIDE SEQUENCE [LARGE SCALE GENOMIC DNA]</scope>
    <source>
        <strain evidence="15 16">MD-104</strain>
    </source>
</reference>
<organism evidence="15 16">
    <name type="scientific">Wolfiporia cocos (strain MD-104)</name>
    <name type="common">Brown rot fungus</name>
    <dbReference type="NCBI Taxonomy" id="742152"/>
    <lineage>
        <taxon>Eukaryota</taxon>
        <taxon>Fungi</taxon>
        <taxon>Dikarya</taxon>
        <taxon>Basidiomycota</taxon>
        <taxon>Agaricomycotina</taxon>
        <taxon>Agaricomycetes</taxon>
        <taxon>Polyporales</taxon>
        <taxon>Phaeolaceae</taxon>
        <taxon>Wolfiporia</taxon>
    </lineage>
</organism>
<evidence type="ECO:0000256" key="10">
    <source>
        <dbReference type="ARBA" id="ARBA00023136"/>
    </source>
</evidence>
<comment type="subcellular location">
    <subcellularLocation>
        <location evidence="1">Cell membrane</location>
        <topology evidence="1">Multi-pass membrane protein</topology>
    </subcellularLocation>
</comment>
<dbReference type="AlphaFoldDB" id="A0A2H3J772"/>
<keyword evidence="9" id="KW-0406">Ion transport</keyword>
<gene>
    <name evidence="15" type="ORF">WOLCODRAFT_96517</name>
</gene>
<keyword evidence="11" id="KW-0407">Ion channel</keyword>
<evidence type="ECO:0000256" key="2">
    <source>
        <dbReference type="ARBA" id="ARBA00015897"/>
    </source>
</evidence>
<evidence type="ECO:0000256" key="4">
    <source>
        <dbReference type="ARBA" id="ARBA00022475"/>
    </source>
</evidence>
<evidence type="ECO:0000313" key="16">
    <source>
        <dbReference type="Proteomes" id="UP000218811"/>
    </source>
</evidence>
<protein>
    <recommendedName>
        <fullName evidence="2">Voltage-gated hydrogen channel 1</fullName>
    </recommendedName>
    <alternativeName>
        <fullName evidence="12">Hydrogen voltage-gated channel 1</fullName>
    </alternativeName>
</protein>
<accession>A0A2H3J772</accession>
<dbReference type="InterPro" id="IPR027359">
    <property type="entry name" value="Volt_channel_dom_sf"/>
</dbReference>
<dbReference type="OMA" id="WEDEELH"/>
<evidence type="ECO:0000256" key="5">
    <source>
        <dbReference type="ARBA" id="ARBA00022692"/>
    </source>
</evidence>
<evidence type="ECO:0000256" key="7">
    <source>
        <dbReference type="ARBA" id="ARBA00022989"/>
    </source>
</evidence>
<dbReference type="OrthoDB" id="427456at2759"/>
<dbReference type="PANTHER" id="PTHR46480">
    <property type="entry name" value="F20B24.22"/>
    <property type="match status" value="1"/>
</dbReference>
<keyword evidence="10" id="KW-0472">Membrane</keyword>
<keyword evidence="6" id="KW-0851">Voltage-gated channel</keyword>
<dbReference type="PANTHER" id="PTHR46480:SF1">
    <property type="entry name" value="VOLTAGE-GATED HYDROGEN CHANNEL 1"/>
    <property type="match status" value="1"/>
</dbReference>
<dbReference type="SUPFAM" id="SSF81324">
    <property type="entry name" value="Voltage-gated potassium channels"/>
    <property type="match status" value="1"/>
</dbReference>
<keyword evidence="4" id="KW-1003">Cell membrane</keyword>
<dbReference type="Pfam" id="PF00520">
    <property type="entry name" value="Ion_trans"/>
    <property type="match status" value="1"/>
</dbReference>
<feature type="domain" description="Ion transport" evidence="14">
    <location>
        <begin position="84"/>
        <end position="180"/>
    </location>
</feature>
<evidence type="ECO:0000256" key="6">
    <source>
        <dbReference type="ARBA" id="ARBA00022882"/>
    </source>
</evidence>
<evidence type="ECO:0000259" key="14">
    <source>
        <dbReference type="Pfam" id="PF00520"/>
    </source>
</evidence>
<dbReference type="GO" id="GO:0005886">
    <property type="term" value="C:plasma membrane"/>
    <property type="evidence" value="ECO:0007669"/>
    <property type="project" value="UniProtKB-SubCell"/>
</dbReference>
<name>A0A2H3J772_WOLCO</name>
<dbReference type="Proteomes" id="UP000218811">
    <property type="component" value="Unassembled WGS sequence"/>
</dbReference>